<proteinExistence type="predicted"/>
<protein>
    <submittedName>
        <fullName evidence="4">Dynamin family protein</fullName>
    </submittedName>
</protein>
<dbReference type="InterPro" id="IPR045063">
    <property type="entry name" value="Dynamin_N"/>
</dbReference>
<reference evidence="4" key="2">
    <citation type="journal article" date="2018" name="Nat. Commun.">
        <title>Tailed giant Tupanvirus possesses the most complete translational apparatus of the known virosphere.</title>
        <authorList>
            <person name="Abrahao J."/>
            <person name="Silva L."/>
            <person name="Silva L.S."/>
            <person name="Khalil J.Y.B."/>
            <person name="Rodrigues R."/>
            <person name="Arantes T."/>
            <person name="Assis F."/>
            <person name="Boratto P."/>
            <person name="Andrade M."/>
            <person name="Kroon E.G."/>
            <person name="Ribeiro B."/>
            <person name="Bergier I."/>
            <person name="Seligmann H."/>
            <person name="Ghigo E."/>
            <person name="Colson P."/>
            <person name="Levasseur A."/>
            <person name="Kroemer G."/>
            <person name="Raoult D."/>
            <person name="La Scola B."/>
        </authorList>
    </citation>
    <scope>NUCLEOTIDE SEQUENCE [LARGE SCALE GENOMIC DNA]</scope>
    <source>
        <strain evidence="4">Soda lake</strain>
    </source>
</reference>
<dbReference type="GeneID" id="80518721"/>
<reference evidence="4" key="1">
    <citation type="submission" date="2017-01" db="EMBL/GenBank/DDBJ databases">
        <authorList>
            <person name="Assis F.L."/>
            <person name="Abrahao J.S."/>
            <person name="Silva L."/>
            <person name="Khalil J.B."/>
            <person name="Rodrigues R."/>
            <person name="Silva L.S."/>
            <person name="Arantes T."/>
            <person name="Boratto P."/>
            <person name="Andrade M."/>
            <person name="Kroon E.G."/>
            <person name="Ribeiro B."/>
            <person name="Bergier I."/>
            <person name="Seligmann H."/>
            <person name="Ghigo E."/>
            <person name="Colson P."/>
            <person name="Levasseur A."/>
            <person name="Raoult D."/>
            <person name="Scola B.L."/>
        </authorList>
    </citation>
    <scope>NUCLEOTIDE SEQUENCE</scope>
    <source>
        <strain evidence="4">Soda lake</strain>
    </source>
</reference>
<sequence>MLRSRLTTTTLLYTNTKPNSYKLYSTCKSFNSQKLLAAVADLEKFDIRLKNFPTMVFFGPQSSGKSSAIQAITGDYILPTDMKIATRKPTHITTLRSDNVKYKVGDREFFTAKETSNEIDRLNRNDHVEKIDVVVKSPHVHNSVFIDLPGLFSISDNDTDDHFRKKVKQMSTAYTSNRNFIPMIVHAAPSDPATNAAIKLVSKIDRRNDAFGILTKFDMVKNQKTAYLERMLKGVDYKLGHGYCAVVLPNDLDIERGVSVEEKIKEEEEFFKKYPNVKPSGVPILRKMISDIQATKIMEHIPAILRDVDVQMDSLKNSQNFLSSLMNGNNKSLSKRLHVMINQLVDSSQQRAVFEDKLYNNLRTELIKYLDTNDSEKVDIVRSLSYINSGIVKIYQQNNDVDVENKFKHLFSYGAGTPIFIDNSNLREAFKNEAMLGLALSLIEPQINDNLGTKRIMWNKQLNSYFSTLLKDNTIHNIIKNITFKLLLEYICDEGQLSDPKSQKFAEYMVNEIGNEAFESKIKYSITAMINLEKRPNVSATEIIRYFIKKHPEILRMPNTFFTTPSVQKVVFDIYEKDWMDSYFNVVIDNLTVNCYRNIAVNLLDKMVRKLLEMTMDMFHKENAAKEHNKVNEKMKKLVEIKEILLTAKSGSDFAETKSNFDVAN</sequence>
<dbReference type="Pfam" id="PF01031">
    <property type="entry name" value="Dynamin_M"/>
    <property type="match status" value="1"/>
</dbReference>
<dbReference type="GO" id="GO:0003924">
    <property type="term" value="F:GTPase activity"/>
    <property type="evidence" value="ECO:0007669"/>
    <property type="project" value="InterPro"/>
</dbReference>
<dbReference type="SUPFAM" id="SSF52540">
    <property type="entry name" value="P-loop containing nucleoside triphosphate hydrolases"/>
    <property type="match status" value="1"/>
</dbReference>
<keyword evidence="1" id="KW-0547">Nucleotide-binding</keyword>
<evidence type="ECO:0000256" key="2">
    <source>
        <dbReference type="ARBA" id="ARBA00023134"/>
    </source>
</evidence>
<dbReference type="InterPro" id="IPR001401">
    <property type="entry name" value="Dynamin_GTPase"/>
</dbReference>
<accession>A0A6N1NV05</accession>
<dbReference type="InterPro" id="IPR000375">
    <property type="entry name" value="Dynamin_stalk"/>
</dbReference>
<dbReference type="Gene3D" id="3.40.50.300">
    <property type="entry name" value="P-loop containing nucleotide triphosphate hydrolases"/>
    <property type="match status" value="1"/>
</dbReference>
<dbReference type="PANTHER" id="PTHR11566">
    <property type="entry name" value="DYNAMIN"/>
    <property type="match status" value="1"/>
</dbReference>
<feature type="domain" description="Dynamin GTPase" evidence="3">
    <location>
        <begin position="32"/>
        <end position="257"/>
    </location>
</feature>
<keyword evidence="2" id="KW-0342">GTP-binding</keyword>
<dbReference type="InterPro" id="IPR027417">
    <property type="entry name" value="P-loop_NTPase"/>
</dbReference>
<dbReference type="Pfam" id="PF00350">
    <property type="entry name" value="Dynamin_N"/>
    <property type="match status" value="1"/>
</dbReference>
<dbReference type="GO" id="GO:0016020">
    <property type="term" value="C:membrane"/>
    <property type="evidence" value="ECO:0007669"/>
    <property type="project" value="TreeGrafter"/>
</dbReference>
<dbReference type="GO" id="GO:0006897">
    <property type="term" value="P:endocytosis"/>
    <property type="evidence" value="ECO:0007669"/>
    <property type="project" value="TreeGrafter"/>
</dbReference>
<name>A0A6N1NV05_9VIRU</name>
<dbReference type="PRINTS" id="PR00195">
    <property type="entry name" value="DYNAMIN"/>
</dbReference>
<dbReference type="GO" id="GO:0000266">
    <property type="term" value="P:mitochondrial fission"/>
    <property type="evidence" value="ECO:0007669"/>
    <property type="project" value="TreeGrafter"/>
</dbReference>
<dbReference type="InterPro" id="IPR022812">
    <property type="entry name" value="Dynamin"/>
</dbReference>
<dbReference type="EMBL" id="KY523104">
    <property type="protein sequence ID" value="QKU35298.1"/>
    <property type="molecule type" value="Genomic_DNA"/>
</dbReference>
<dbReference type="RefSeq" id="YP_010781957.1">
    <property type="nucleotide sequence ID" value="NC_075039.1"/>
</dbReference>
<dbReference type="GO" id="GO:0016559">
    <property type="term" value="P:peroxisome fission"/>
    <property type="evidence" value="ECO:0007669"/>
    <property type="project" value="TreeGrafter"/>
</dbReference>
<evidence type="ECO:0000259" key="3">
    <source>
        <dbReference type="SMART" id="SM00053"/>
    </source>
</evidence>
<dbReference type="PANTHER" id="PTHR11566:SF21">
    <property type="entry name" value="DYNAMIN RELATED PROTEIN 1, ISOFORM A"/>
    <property type="match status" value="1"/>
</dbReference>
<evidence type="ECO:0000313" key="4">
    <source>
        <dbReference type="EMBL" id="QKU35298.1"/>
    </source>
</evidence>
<dbReference type="KEGG" id="vg:80518721"/>
<organism evidence="4">
    <name type="scientific">Tupanvirus soda lake</name>
    <dbReference type="NCBI Taxonomy" id="2126985"/>
    <lineage>
        <taxon>Viruses</taxon>
        <taxon>Varidnaviria</taxon>
        <taxon>Bamfordvirae</taxon>
        <taxon>Nucleocytoviricota</taxon>
        <taxon>Megaviricetes</taxon>
        <taxon>Imitervirales</taxon>
        <taxon>Mimiviridae</taxon>
        <taxon>Megamimivirinae</taxon>
        <taxon>Tupanvirus</taxon>
        <taxon>Tupanvirus salinum</taxon>
    </lineage>
</organism>
<dbReference type="GO" id="GO:0005525">
    <property type="term" value="F:GTP binding"/>
    <property type="evidence" value="ECO:0007669"/>
    <property type="project" value="InterPro"/>
</dbReference>
<evidence type="ECO:0000256" key="1">
    <source>
        <dbReference type="ARBA" id="ARBA00022741"/>
    </source>
</evidence>
<dbReference type="SMART" id="SM00053">
    <property type="entry name" value="DYNc"/>
    <property type="match status" value="1"/>
</dbReference>
<dbReference type="GO" id="GO:0008017">
    <property type="term" value="F:microtubule binding"/>
    <property type="evidence" value="ECO:0007669"/>
    <property type="project" value="TreeGrafter"/>
</dbReference>